<keyword evidence="1" id="KW-0812">Transmembrane</keyword>
<keyword evidence="1" id="KW-0472">Membrane</keyword>
<accession>X0TPD5</accession>
<dbReference type="AlphaFoldDB" id="X0TPD5"/>
<sequence>MAEVIKLLAVIAVIIFLIRKKWNLGYIILLASLLMGVFFNLSPIQIG</sequence>
<dbReference type="EMBL" id="BARS01011443">
    <property type="protein sequence ID" value="GAF89992.1"/>
    <property type="molecule type" value="Genomic_DNA"/>
</dbReference>
<keyword evidence="1" id="KW-1133">Transmembrane helix</keyword>
<gene>
    <name evidence="2" type="ORF">S01H1_20817</name>
</gene>
<protein>
    <submittedName>
        <fullName evidence="2">Uncharacterized protein</fullName>
    </submittedName>
</protein>
<comment type="caution">
    <text evidence="2">The sequence shown here is derived from an EMBL/GenBank/DDBJ whole genome shotgun (WGS) entry which is preliminary data.</text>
</comment>
<evidence type="ECO:0000256" key="1">
    <source>
        <dbReference type="SAM" id="Phobius"/>
    </source>
</evidence>
<feature type="non-terminal residue" evidence="2">
    <location>
        <position position="47"/>
    </location>
</feature>
<name>X0TPD5_9ZZZZ</name>
<organism evidence="2">
    <name type="scientific">marine sediment metagenome</name>
    <dbReference type="NCBI Taxonomy" id="412755"/>
    <lineage>
        <taxon>unclassified sequences</taxon>
        <taxon>metagenomes</taxon>
        <taxon>ecological metagenomes</taxon>
    </lineage>
</organism>
<evidence type="ECO:0000313" key="2">
    <source>
        <dbReference type="EMBL" id="GAF89992.1"/>
    </source>
</evidence>
<feature type="transmembrane region" description="Helical" evidence="1">
    <location>
        <begin position="24"/>
        <end position="46"/>
    </location>
</feature>
<proteinExistence type="predicted"/>
<reference evidence="2" key="1">
    <citation type="journal article" date="2014" name="Front. Microbiol.">
        <title>High frequency of phylogenetically diverse reductive dehalogenase-homologous genes in deep subseafloor sedimentary metagenomes.</title>
        <authorList>
            <person name="Kawai M."/>
            <person name="Futagami T."/>
            <person name="Toyoda A."/>
            <person name="Takaki Y."/>
            <person name="Nishi S."/>
            <person name="Hori S."/>
            <person name="Arai W."/>
            <person name="Tsubouchi T."/>
            <person name="Morono Y."/>
            <person name="Uchiyama I."/>
            <person name="Ito T."/>
            <person name="Fujiyama A."/>
            <person name="Inagaki F."/>
            <person name="Takami H."/>
        </authorList>
    </citation>
    <scope>NUCLEOTIDE SEQUENCE</scope>
    <source>
        <strain evidence="2">Expedition CK06-06</strain>
    </source>
</reference>